<dbReference type="STRING" id="158189.SpiBuddy_0579"/>
<protein>
    <submittedName>
        <fullName evidence="5">Transcriptional regulator, LacI family</fullName>
    </submittedName>
</protein>
<keyword evidence="3" id="KW-0804">Transcription</keyword>
<keyword evidence="2" id="KW-0238">DNA-binding</keyword>
<accession>F0RXY8</accession>
<dbReference type="GO" id="GO:0003700">
    <property type="term" value="F:DNA-binding transcription factor activity"/>
    <property type="evidence" value="ECO:0007669"/>
    <property type="project" value="TreeGrafter"/>
</dbReference>
<evidence type="ECO:0000313" key="6">
    <source>
        <dbReference type="Proteomes" id="UP000008466"/>
    </source>
</evidence>
<dbReference type="SMART" id="SM00354">
    <property type="entry name" value="HTH_LACI"/>
    <property type="match status" value="1"/>
</dbReference>
<gene>
    <name evidence="5" type="ordered locus">SpiBuddy_0579</name>
</gene>
<proteinExistence type="predicted"/>
<evidence type="ECO:0000259" key="4">
    <source>
        <dbReference type="PROSITE" id="PS50932"/>
    </source>
</evidence>
<dbReference type="Gene3D" id="1.10.260.40">
    <property type="entry name" value="lambda repressor-like DNA-binding domains"/>
    <property type="match status" value="1"/>
</dbReference>
<dbReference type="InterPro" id="IPR000843">
    <property type="entry name" value="HTH_LacI"/>
</dbReference>
<keyword evidence="1" id="KW-0805">Transcription regulation</keyword>
<evidence type="ECO:0000256" key="3">
    <source>
        <dbReference type="ARBA" id="ARBA00023163"/>
    </source>
</evidence>
<dbReference type="InterPro" id="IPR028082">
    <property type="entry name" value="Peripla_BP_I"/>
</dbReference>
<sequence>MAVKLKDIANDTGVSISTVSRILSHDTSRKANDQTVAKVFEAAERLGYFSAKLANARYMDYKAGDKTFSVACILTSEHETYVSPFFSALLAGIQQEVINQGANFPHNFFVTYIKDPGFMHFIHNTRLDCAIMLGRTTLENIQMLKSLIPNLVYAGVNEIGNDIDEVTCDAHAAVMSGVEYLISLGHRDIGFIGPTQVKHQVFNEHRYHGFLDAMEAHDIPVRKELVVDTILTANDGYESMKALIRRKTLPSAVFCGNDTVAMGVMKALDEHGIGVPKDISVVGFDNIETGTYLKPALTTIDIPKKELGRLAVKVLLDRLQTNRPYSIRVTLPFSLLQRESCRRIDS</sequence>
<evidence type="ECO:0000256" key="2">
    <source>
        <dbReference type="ARBA" id="ARBA00023125"/>
    </source>
</evidence>
<dbReference type="PROSITE" id="PS00356">
    <property type="entry name" value="HTH_LACI_1"/>
    <property type="match status" value="1"/>
</dbReference>
<dbReference type="CDD" id="cd01544">
    <property type="entry name" value="PBP1_GalR"/>
    <property type="match status" value="1"/>
</dbReference>
<dbReference type="PANTHER" id="PTHR30146:SF109">
    <property type="entry name" value="HTH-TYPE TRANSCRIPTIONAL REGULATOR GALS"/>
    <property type="match status" value="1"/>
</dbReference>
<dbReference type="SUPFAM" id="SSF47413">
    <property type="entry name" value="lambda repressor-like DNA-binding domains"/>
    <property type="match status" value="1"/>
</dbReference>
<dbReference type="RefSeq" id="WP_013606265.1">
    <property type="nucleotide sequence ID" value="NC_015152.1"/>
</dbReference>
<dbReference type="Proteomes" id="UP000008466">
    <property type="component" value="Chromosome"/>
</dbReference>
<dbReference type="Pfam" id="PF00356">
    <property type="entry name" value="LacI"/>
    <property type="match status" value="1"/>
</dbReference>
<evidence type="ECO:0000313" key="5">
    <source>
        <dbReference type="EMBL" id="ADY12412.1"/>
    </source>
</evidence>
<dbReference type="EMBL" id="CP002541">
    <property type="protein sequence ID" value="ADY12412.1"/>
    <property type="molecule type" value="Genomic_DNA"/>
</dbReference>
<dbReference type="PROSITE" id="PS50932">
    <property type="entry name" value="HTH_LACI_2"/>
    <property type="match status" value="1"/>
</dbReference>
<evidence type="ECO:0000256" key="1">
    <source>
        <dbReference type="ARBA" id="ARBA00023015"/>
    </source>
</evidence>
<dbReference type="GO" id="GO:0000976">
    <property type="term" value="F:transcription cis-regulatory region binding"/>
    <property type="evidence" value="ECO:0007669"/>
    <property type="project" value="TreeGrafter"/>
</dbReference>
<dbReference type="Pfam" id="PF13377">
    <property type="entry name" value="Peripla_BP_3"/>
    <property type="match status" value="1"/>
</dbReference>
<feature type="domain" description="HTH lacI-type" evidence="4">
    <location>
        <begin position="3"/>
        <end position="59"/>
    </location>
</feature>
<dbReference type="CDD" id="cd01392">
    <property type="entry name" value="HTH_LacI"/>
    <property type="match status" value="1"/>
</dbReference>
<dbReference type="SUPFAM" id="SSF53822">
    <property type="entry name" value="Periplasmic binding protein-like I"/>
    <property type="match status" value="1"/>
</dbReference>
<dbReference type="KEGG" id="sbu:SpiBuddy_0579"/>
<dbReference type="HOGENOM" id="CLU_037628_6_2_12"/>
<organism evidence="5 6">
    <name type="scientific">Sphaerochaeta globosa (strain ATCC BAA-1886 / DSM 22777 / Buddy)</name>
    <name type="common">Spirochaeta sp. (strain Buddy)</name>
    <dbReference type="NCBI Taxonomy" id="158189"/>
    <lineage>
        <taxon>Bacteria</taxon>
        <taxon>Pseudomonadati</taxon>
        <taxon>Spirochaetota</taxon>
        <taxon>Spirochaetia</taxon>
        <taxon>Spirochaetales</taxon>
        <taxon>Sphaerochaetaceae</taxon>
        <taxon>Sphaerochaeta</taxon>
    </lineage>
</organism>
<dbReference type="AlphaFoldDB" id="F0RXY8"/>
<keyword evidence="6" id="KW-1185">Reference proteome</keyword>
<dbReference type="OrthoDB" id="43195at2"/>
<dbReference type="PANTHER" id="PTHR30146">
    <property type="entry name" value="LACI-RELATED TRANSCRIPTIONAL REPRESSOR"/>
    <property type="match status" value="1"/>
</dbReference>
<reference evidence="6" key="1">
    <citation type="submission" date="2011-02" db="EMBL/GenBank/DDBJ databases">
        <title>Complete sequence of Spirochaeta sp. Buddy.</title>
        <authorList>
            <person name="Lucas S."/>
            <person name="Copeland A."/>
            <person name="Lapidus A."/>
            <person name="Cheng J.-F."/>
            <person name="Goodwin L."/>
            <person name="Pitluck S."/>
            <person name="Zeytun A."/>
            <person name="Detter J.C."/>
            <person name="Han C."/>
            <person name="Tapia R."/>
            <person name="Land M."/>
            <person name="Hauser L."/>
            <person name="Kyrpides N."/>
            <person name="Ivanova N."/>
            <person name="Mikhailova N."/>
            <person name="Pagani I."/>
            <person name="Ritalahti K.M."/>
            <person name="Loeffler F.E."/>
            <person name="Woyke T."/>
        </authorList>
    </citation>
    <scope>NUCLEOTIDE SEQUENCE [LARGE SCALE GENOMIC DNA]</scope>
    <source>
        <strain evidence="6">ATCC BAA-1886 / DSM 22777 / Buddy</strain>
    </source>
</reference>
<dbReference type="InterPro" id="IPR010982">
    <property type="entry name" value="Lambda_DNA-bd_dom_sf"/>
</dbReference>
<dbReference type="eggNOG" id="COG1609">
    <property type="taxonomic scope" value="Bacteria"/>
</dbReference>
<dbReference type="InterPro" id="IPR046335">
    <property type="entry name" value="LacI/GalR-like_sensor"/>
</dbReference>
<dbReference type="Gene3D" id="3.40.50.2300">
    <property type="match status" value="2"/>
</dbReference>
<name>F0RXY8_SPHGB</name>